<feature type="domain" description="ParB-like N-terminal" evidence="8">
    <location>
        <begin position="43"/>
        <end position="129"/>
    </location>
</feature>
<dbReference type="EMBL" id="FNBZ01000005">
    <property type="protein sequence ID" value="SDG74256.1"/>
    <property type="molecule type" value="Genomic_DNA"/>
</dbReference>
<keyword evidence="4" id="KW-0808">Transferase</keyword>
<comment type="catalytic activity">
    <reaction evidence="6">
        <text>a 2'-deoxyadenosine in DNA + S-adenosyl-L-methionine = an N(6)-methyl-2'-deoxyadenosine in DNA + S-adenosyl-L-homocysteine + H(+)</text>
        <dbReference type="Rhea" id="RHEA:15197"/>
        <dbReference type="Rhea" id="RHEA-COMP:12418"/>
        <dbReference type="Rhea" id="RHEA-COMP:12419"/>
        <dbReference type="ChEBI" id="CHEBI:15378"/>
        <dbReference type="ChEBI" id="CHEBI:57856"/>
        <dbReference type="ChEBI" id="CHEBI:59789"/>
        <dbReference type="ChEBI" id="CHEBI:90615"/>
        <dbReference type="ChEBI" id="CHEBI:90616"/>
        <dbReference type="EC" id="2.1.1.72"/>
    </reaction>
</comment>
<dbReference type="Pfam" id="PF02195">
    <property type="entry name" value="ParB_N"/>
    <property type="match status" value="1"/>
</dbReference>
<dbReference type="InterPro" id="IPR002941">
    <property type="entry name" value="DNA_methylase_N4/N6"/>
</dbReference>
<organism evidence="9 10">
    <name type="scientific">Bosea robiniae</name>
    <dbReference type="NCBI Taxonomy" id="1036780"/>
    <lineage>
        <taxon>Bacteria</taxon>
        <taxon>Pseudomonadati</taxon>
        <taxon>Pseudomonadota</taxon>
        <taxon>Alphaproteobacteria</taxon>
        <taxon>Hyphomicrobiales</taxon>
        <taxon>Boseaceae</taxon>
        <taxon>Bosea</taxon>
    </lineage>
</organism>
<evidence type="ECO:0000259" key="8">
    <source>
        <dbReference type="SMART" id="SM00470"/>
    </source>
</evidence>
<proteinExistence type="inferred from homology"/>
<dbReference type="InterPro" id="IPR002052">
    <property type="entry name" value="DNA_methylase_N6_adenine_CS"/>
</dbReference>
<dbReference type="PRINTS" id="PR00506">
    <property type="entry name" value="D21N6MTFRASE"/>
</dbReference>
<evidence type="ECO:0000256" key="5">
    <source>
        <dbReference type="ARBA" id="ARBA00022691"/>
    </source>
</evidence>
<dbReference type="SUPFAM" id="SSF53335">
    <property type="entry name" value="S-adenosyl-L-methionine-dependent methyltransferases"/>
    <property type="match status" value="1"/>
</dbReference>
<name>A0ABY0P1H3_9HYPH</name>
<dbReference type="InterPro" id="IPR029063">
    <property type="entry name" value="SAM-dependent_MTases_sf"/>
</dbReference>
<dbReference type="SUPFAM" id="SSF110849">
    <property type="entry name" value="ParB/Sulfiredoxin"/>
    <property type="match status" value="1"/>
</dbReference>
<evidence type="ECO:0000313" key="10">
    <source>
        <dbReference type="Proteomes" id="UP000199468"/>
    </source>
</evidence>
<evidence type="ECO:0000256" key="1">
    <source>
        <dbReference type="ARBA" id="ARBA00006594"/>
    </source>
</evidence>
<dbReference type="Pfam" id="PF01555">
    <property type="entry name" value="N6_N4_Mtase"/>
    <property type="match status" value="1"/>
</dbReference>
<sequence>MNSPHDPPKPQARVRRRVQPDIPPTIKDPALERAIASFAPQVSERDLNELVPSARNARTHSKKQIHLIAESIKAFGFVSPILATTAGEIVAGHGRYEAAKLLGLEKVRVIYIDHLGPQQIRALRITDNRLAELSGWDDEILKLELGELIDLDFEVEITGFETAQIDVILDGNAPVPVKADPADALPELQDAAVTQRGDLWLLGENRILCGDARAPEDYQTLLGGELAQMVFTDPPYNVRVDGHVSGLGRTKHREFAMASGEMSKLEFTGFLHEVFARIAEASQEGALIYSCIDGPHLHEMLNAGYGAFDELKSVITWAKANAGMGSLYRSQTELITLWKTGKAPHINNIELGKHGRYRTTLWSYAGVNGFRKGRMAELASHPTVKPCAMVMDAIKDCSKPKGIILDSFSGSGTTLIAAAKTKRRGYVMELDPLYVDGAIRRWEKLFKDEARHAETGLTFAEMAAQRGGDASARALPHQSVGGGHVA</sequence>
<dbReference type="GO" id="GO:0008168">
    <property type="term" value="F:methyltransferase activity"/>
    <property type="evidence" value="ECO:0007669"/>
    <property type="project" value="UniProtKB-KW"/>
</dbReference>
<protein>
    <recommendedName>
        <fullName evidence="2">site-specific DNA-methyltransferase (adenine-specific)</fullName>
        <ecNumber evidence="2">2.1.1.72</ecNumber>
    </recommendedName>
</protein>
<dbReference type="PANTHER" id="PTHR33375:SF1">
    <property type="entry name" value="CHROMOSOME-PARTITIONING PROTEIN PARB-RELATED"/>
    <property type="match status" value="1"/>
</dbReference>
<dbReference type="CDD" id="cd16403">
    <property type="entry name" value="ParB_N_like_MT"/>
    <property type="match status" value="1"/>
</dbReference>
<dbReference type="PANTHER" id="PTHR33375">
    <property type="entry name" value="CHROMOSOME-PARTITIONING PROTEIN PARB-RELATED"/>
    <property type="match status" value="1"/>
</dbReference>
<dbReference type="GO" id="GO:0032259">
    <property type="term" value="P:methylation"/>
    <property type="evidence" value="ECO:0007669"/>
    <property type="project" value="UniProtKB-KW"/>
</dbReference>
<evidence type="ECO:0000256" key="4">
    <source>
        <dbReference type="ARBA" id="ARBA00022679"/>
    </source>
</evidence>
<dbReference type="PIRSF" id="PIRSF036758">
    <property type="entry name" value="Aden_M_ParB"/>
    <property type="match status" value="1"/>
</dbReference>
<dbReference type="InterPro" id="IPR003115">
    <property type="entry name" value="ParB_N"/>
</dbReference>
<dbReference type="Proteomes" id="UP000199468">
    <property type="component" value="Unassembled WGS sequence"/>
</dbReference>
<dbReference type="InterPro" id="IPR015840">
    <property type="entry name" value="DNA_MeTrfase_ParB"/>
</dbReference>
<comment type="similarity">
    <text evidence="1">Belongs to the N(4)/N(6)-methyltransferase family.</text>
</comment>
<keyword evidence="3 9" id="KW-0489">Methyltransferase</keyword>
<evidence type="ECO:0000256" key="6">
    <source>
        <dbReference type="ARBA" id="ARBA00047942"/>
    </source>
</evidence>
<comment type="caution">
    <text evidence="9">The sequence shown here is derived from an EMBL/GenBank/DDBJ whole genome shotgun (WGS) entry which is preliminary data.</text>
</comment>
<dbReference type="PROSITE" id="PS00092">
    <property type="entry name" value="N6_MTASE"/>
    <property type="match status" value="1"/>
</dbReference>
<dbReference type="EC" id="2.1.1.72" evidence="2"/>
<dbReference type="Gene3D" id="3.90.1530.10">
    <property type="entry name" value="Conserved hypothetical protein from pyrococcus furiosus pfu- 392566-001, ParB domain"/>
    <property type="match status" value="1"/>
</dbReference>
<dbReference type="SMART" id="SM00470">
    <property type="entry name" value="ParB"/>
    <property type="match status" value="1"/>
</dbReference>
<reference evidence="9 10" key="1">
    <citation type="submission" date="2016-10" db="EMBL/GenBank/DDBJ databases">
        <authorList>
            <person name="Varghese N."/>
            <person name="Submissions S."/>
        </authorList>
    </citation>
    <scope>NUCLEOTIDE SEQUENCE [LARGE SCALE GENOMIC DNA]</scope>
    <source>
        <strain evidence="9 10">DSM 26672</strain>
    </source>
</reference>
<evidence type="ECO:0000256" key="3">
    <source>
        <dbReference type="ARBA" id="ARBA00022603"/>
    </source>
</evidence>
<keyword evidence="5" id="KW-0949">S-adenosyl-L-methionine</keyword>
<dbReference type="InterPro" id="IPR036086">
    <property type="entry name" value="ParB/Sulfiredoxin_sf"/>
</dbReference>
<accession>A0ABY0P1H3</accession>
<evidence type="ECO:0000256" key="7">
    <source>
        <dbReference type="SAM" id="MobiDB-lite"/>
    </source>
</evidence>
<keyword evidence="10" id="KW-1185">Reference proteome</keyword>
<dbReference type="InterPro" id="IPR050336">
    <property type="entry name" value="Chromosome_partition/occlusion"/>
</dbReference>
<gene>
    <name evidence="9" type="ORF">SAMN05421844_105143</name>
</gene>
<dbReference type="RefSeq" id="WP_091858145.1">
    <property type="nucleotide sequence ID" value="NZ_FNBZ01000005.1"/>
</dbReference>
<evidence type="ECO:0000313" key="9">
    <source>
        <dbReference type="EMBL" id="SDG74256.1"/>
    </source>
</evidence>
<feature type="region of interest" description="Disordered" evidence="7">
    <location>
        <begin position="1"/>
        <end position="26"/>
    </location>
</feature>
<dbReference type="Gene3D" id="3.40.50.150">
    <property type="entry name" value="Vaccinia Virus protein VP39"/>
    <property type="match status" value="1"/>
</dbReference>
<evidence type="ECO:0000256" key="2">
    <source>
        <dbReference type="ARBA" id="ARBA00011900"/>
    </source>
</evidence>
<dbReference type="InterPro" id="IPR002295">
    <property type="entry name" value="N4/N6-MTase_EcoPI_Mod-like"/>
</dbReference>